<dbReference type="RefSeq" id="WP_088353347.1">
    <property type="nucleotide sequence ID" value="NZ_CP061813.1"/>
</dbReference>
<evidence type="ECO:0000313" key="1">
    <source>
        <dbReference type="EMBL" id="QOD61504.1"/>
    </source>
</evidence>
<evidence type="ECO:0000313" key="2">
    <source>
        <dbReference type="Proteomes" id="UP000516764"/>
    </source>
</evidence>
<keyword evidence="1" id="KW-0436">Ligase</keyword>
<reference evidence="1 2" key="1">
    <citation type="journal article" date="2016" name="Int. J. Syst. Evol. Microbiol.">
        <title>Polaribacter haliotis sp. nov., isolated from the gut of abalone Haliotis discus hannai.</title>
        <authorList>
            <person name="Kim Y.O."/>
            <person name="Park I.S."/>
            <person name="Park S."/>
            <person name="Nam B.H."/>
            <person name="Park J.M."/>
            <person name="Kim D.G."/>
            <person name="Yoon J.H."/>
        </authorList>
    </citation>
    <scope>NUCLEOTIDE SEQUENCE [LARGE SCALE GENOMIC DNA]</scope>
    <source>
        <strain evidence="1 2">KCTC 52418</strain>
    </source>
</reference>
<dbReference type="EMBL" id="CP061813">
    <property type="protein sequence ID" value="QOD61504.1"/>
    <property type="molecule type" value="Genomic_DNA"/>
</dbReference>
<dbReference type="SUPFAM" id="SSF56801">
    <property type="entry name" value="Acetyl-CoA synthetase-like"/>
    <property type="match status" value="1"/>
</dbReference>
<proteinExistence type="predicted"/>
<dbReference type="GO" id="GO:0016874">
    <property type="term" value="F:ligase activity"/>
    <property type="evidence" value="ECO:0007669"/>
    <property type="project" value="UniProtKB-KW"/>
</dbReference>
<dbReference type="KEGG" id="phal:H9I45_03375"/>
<sequence>MSYNVFLENIILPLGDFFNKSTYLEQLKYWRKLDSFSEDQLETLQKENLEKILQFSTKNITAYNNISLTGENPFDWIHQFPILSKEDLKTNSEKYLYTNKKGLVKYSSSGSSGVQASVYMNKKEQSNIRAILSHWWEWSGYKIGSPIAQTGITPQRGFLKTIKDILFNTIYINAFSHSQEQLKVLCNKLKKKKNKFYLAGYASSLNIIAEYVLKNEIDIQLKSVISFGDKLFNHYKKNINKAFNCNVMDTYGCNEGFLIASQKDLEYKYIMSPHVYLEILDDNNKPVKDGEIGNVVVTRLDCFSMPLIRYKIGDLAIKLPRNEYPENREFNYPLLQKIVGRETDIIYLPNGKNMVVHSFTGIFEYIPEVKQFQVVQNDLDSITIKYIKSNIFTEEILEKVTKELQKYIKDSNFSIIYQEVEFIAPSKSGKPQMIENNIKK</sequence>
<accession>A0A7L8AHU7</accession>
<dbReference type="Gene3D" id="3.40.50.12780">
    <property type="entry name" value="N-terminal domain of ligase-like"/>
    <property type="match status" value="1"/>
</dbReference>
<dbReference type="InterPro" id="IPR053158">
    <property type="entry name" value="CapK_Type1_Caps_Biosynth"/>
</dbReference>
<keyword evidence="2" id="KW-1185">Reference proteome</keyword>
<protein>
    <submittedName>
        <fullName evidence="1">Phenylacetate--CoA ligase family protein</fullName>
    </submittedName>
</protein>
<organism evidence="1 2">
    <name type="scientific">Polaribacter haliotis</name>
    <dbReference type="NCBI Taxonomy" id="1888915"/>
    <lineage>
        <taxon>Bacteria</taxon>
        <taxon>Pseudomonadati</taxon>
        <taxon>Bacteroidota</taxon>
        <taxon>Flavobacteriia</taxon>
        <taxon>Flavobacteriales</taxon>
        <taxon>Flavobacteriaceae</taxon>
    </lineage>
</organism>
<dbReference type="PANTHER" id="PTHR36932">
    <property type="entry name" value="CAPSULAR POLYSACCHARIDE BIOSYNTHESIS PROTEIN"/>
    <property type="match status" value="1"/>
</dbReference>
<dbReference type="PANTHER" id="PTHR36932:SF1">
    <property type="entry name" value="CAPSULAR POLYSACCHARIDE BIOSYNTHESIS PROTEIN"/>
    <property type="match status" value="1"/>
</dbReference>
<dbReference type="AlphaFoldDB" id="A0A7L8AHU7"/>
<gene>
    <name evidence="1" type="ORF">H9I45_03375</name>
</gene>
<dbReference type="Proteomes" id="UP000516764">
    <property type="component" value="Chromosome"/>
</dbReference>
<name>A0A7L8AHU7_9FLAO</name>
<dbReference type="InterPro" id="IPR042099">
    <property type="entry name" value="ANL_N_sf"/>
</dbReference>
<dbReference type="OrthoDB" id="580775at2"/>